<reference evidence="1" key="1">
    <citation type="journal article" date="2015" name="Nature">
        <title>Complex archaea that bridge the gap between prokaryotes and eukaryotes.</title>
        <authorList>
            <person name="Spang A."/>
            <person name="Saw J.H."/>
            <person name="Jorgensen S.L."/>
            <person name="Zaremba-Niedzwiedzka K."/>
            <person name="Martijn J."/>
            <person name="Lind A.E."/>
            <person name="van Eijk R."/>
            <person name="Schleper C."/>
            <person name="Guy L."/>
            <person name="Ettema T.J."/>
        </authorList>
    </citation>
    <scope>NUCLEOTIDE SEQUENCE</scope>
</reference>
<protein>
    <submittedName>
        <fullName evidence="1">Uncharacterized protein</fullName>
    </submittedName>
</protein>
<accession>A0A0F9IZ73</accession>
<gene>
    <name evidence="1" type="ORF">LCGC14_1519590</name>
</gene>
<evidence type="ECO:0000313" key="1">
    <source>
        <dbReference type="EMBL" id="KKM62638.1"/>
    </source>
</evidence>
<comment type="caution">
    <text evidence="1">The sequence shown here is derived from an EMBL/GenBank/DDBJ whole genome shotgun (WGS) entry which is preliminary data.</text>
</comment>
<proteinExistence type="predicted"/>
<feature type="non-terminal residue" evidence="1">
    <location>
        <position position="1"/>
    </location>
</feature>
<dbReference type="EMBL" id="LAZR01011253">
    <property type="protein sequence ID" value="KKM62638.1"/>
    <property type="molecule type" value="Genomic_DNA"/>
</dbReference>
<name>A0A0F9IZ73_9ZZZZ</name>
<dbReference type="AlphaFoldDB" id="A0A0F9IZ73"/>
<organism evidence="1">
    <name type="scientific">marine sediment metagenome</name>
    <dbReference type="NCBI Taxonomy" id="412755"/>
    <lineage>
        <taxon>unclassified sequences</taxon>
        <taxon>metagenomes</taxon>
        <taxon>ecological metagenomes</taxon>
    </lineage>
</organism>
<sequence length="183" mass="19565">PYATDTDVAALTARIVILEGMVKDLEESVDGQTTSGGGTVSTLDGLSVETTTLAGMPLTFEGISETTIGKASVKIKVTNNTGKDLENIQLLAIFFPNASLPDMGSGYPKLIGTQPSWELVQSQSGVIAFFTGWGTFGQLNLDNGKSKTFYPELQLLAAEDEGRPDTTYWLTPEVTIEDYDTAD</sequence>